<evidence type="ECO:0000313" key="3">
    <source>
        <dbReference type="EMBL" id="KAK4771937.1"/>
    </source>
</evidence>
<dbReference type="InterPro" id="IPR043151">
    <property type="entry name" value="BAH_sf"/>
</dbReference>
<dbReference type="EMBL" id="JAXQNO010000020">
    <property type="protein sequence ID" value="KAK4771937.1"/>
    <property type="molecule type" value="Genomic_DNA"/>
</dbReference>
<name>A0AAN7KZP7_TRANT</name>
<dbReference type="AlphaFoldDB" id="A0AAN7KZP7"/>
<dbReference type="Pfam" id="PF01426">
    <property type="entry name" value="BAH"/>
    <property type="match status" value="1"/>
</dbReference>
<keyword evidence="1" id="KW-0472">Membrane</keyword>
<organism evidence="3 4">
    <name type="scientific">Trapa natans</name>
    <name type="common">Water chestnut</name>
    <dbReference type="NCBI Taxonomy" id="22666"/>
    <lineage>
        <taxon>Eukaryota</taxon>
        <taxon>Viridiplantae</taxon>
        <taxon>Streptophyta</taxon>
        <taxon>Embryophyta</taxon>
        <taxon>Tracheophyta</taxon>
        <taxon>Spermatophyta</taxon>
        <taxon>Magnoliopsida</taxon>
        <taxon>eudicotyledons</taxon>
        <taxon>Gunneridae</taxon>
        <taxon>Pentapetalae</taxon>
        <taxon>rosids</taxon>
        <taxon>malvids</taxon>
        <taxon>Myrtales</taxon>
        <taxon>Lythraceae</taxon>
        <taxon>Trapa</taxon>
    </lineage>
</organism>
<dbReference type="PANTHER" id="PTHR31917">
    <property type="entry name" value="AGENET DOMAIN-CONTAINING PROTEIN-RELATED"/>
    <property type="match status" value="1"/>
</dbReference>
<dbReference type="Pfam" id="PF05641">
    <property type="entry name" value="Agenet"/>
    <property type="match status" value="1"/>
</dbReference>
<dbReference type="Gene3D" id="2.30.30.490">
    <property type="match status" value="1"/>
</dbReference>
<dbReference type="SMART" id="SM00743">
    <property type="entry name" value="Agenet"/>
    <property type="match status" value="2"/>
</dbReference>
<protein>
    <recommendedName>
        <fullName evidence="2">BAH domain-containing protein</fullName>
    </recommendedName>
</protein>
<dbReference type="SMART" id="SM00439">
    <property type="entry name" value="BAH"/>
    <property type="match status" value="1"/>
</dbReference>
<dbReference type="InterPro" id="IPR001025">
    <property type="entry name" value="BAH_dom"/>
</dbReference>
<accession>A0AAN7KZP7</accession>
<dbReference type="InterPro" id="IPR008395">
    <property type="entry name" value="Agenet-like_dom"/>
</dbReference>
<dbReference type="InterPro" id="IPR014002">
    <property type="entry name" value="Agenet_dom_plant"/>
</dbReference>
<dbReference type="Proteomes" id="UP001346149">
    <property type="component" value="Unassembled WGS sequence"/>
</dbReference>
<keyword evidence="1" id="KW-0812">Transmembrane</keyword>
<comment type="caution">
    <text evidence="3">The sequence shown here is derived from an EMBL/GenBank/DDBJ whole genome shotgun (WGS) entry which is preliminary data.</text>
</comment>
<reference evidence="3 4" key="1">
    <citation type="journal article" date="2023" name="Hortic Res">
        <title>Pangenome of water caltrop reveals structural variations and asymmetric subgenome divergence after allopolyploidization.</title>
        <authorList>
            <person name="Zhang X."/>
            <person name="Chen Y."/>
            <person name="Wang L."/>
            <person name="Yuan Y."/>
            <person name="Fang M."/>
            <person name="Shi L."/>
            <person name="Lu R."/>
            <person name="Comes H.P."/>
            <person name="Ma Y."/>
            <person name="Chen Y."/>
            <person name="Huang G."/>
            <person name="Zhou Y."/>
            <person name="Zheng Z."/>
            <person name="Qiu Y."/>
        </authorList>
    </citation>
    <scope>NUCLEOTIDE SEQUENCE [LARGE SCALE GENOMIC DNA]</scope>
    <source>
        <strain evidence="3">F231</strain>
    </source>
</reference>
<feature type="transmembrane region" description="Helical" evidence="1">
    <location>
        <begin position="98"/>
        <end position="117"/>
    </location>
</feature>
<evidence type="ECO:0000256" key="1">
    <source>
        <dbReference type="SAM" id="Phobius"/>
    </source>
</evidence>
<sequence>MERSPSSASNTPSSLRYVGWKEVVACTGGGSRIFRYYLNRSDGRADLAVVGKENMPYRCVLRRRMTFGLGDPEFDAKKLRSRRDIIDWLDSILSDCKIYFYVSCFHLFLIVLAHFHFQLSLEGSQSLIAGSSCGGGLWLGSPWTHRKPGRHYTSFQRHGVKITVHDFVYVLSDDNRRLVAYIDDMYEDSHGHKMVVVQWFHKVDEIDPGISQTSSDTEIFFSLSLQDLNIECIDGIATVLSPYHFEKYKNKKGMGHFEAFVCHELFDDGEIKPFDITSVKGYWNQQLLKNILPALPPKPPLKLQPCEPSEAMKQKDDQDSMVIRPRKKQKLFQLNVTGDICNLNEGSSVEHSKLMKENPPFLLSVGRTVEVLSQDSGIRGCWFRALIIGVFKDSIKVRYQDIVDAIDETNQLEEWISASKVGVSDEFGLRFSGRKAIRPSMRSNQSKSLHQIGVGTVVDAWWHDGWWEGIVVQKELGDRLQVFFPGEKKESVFPLKNLRSSQEWIGDRWIPLKDRPEVANSIVHLLQRKLVGEVNYGNEVKLEQNHSVTKDANLNVLQADKDIHEDTCPANWKWNCSKGKRSHRRRKVFIKECEENEKASNTKIERCTLEDFLTHSSFQADPEKYKFISDALFTVQPLSNLVMSV</sequence>
<keyword evidence="4" id="KW-1185">Reference proteome</keyword>
<gene>
    <name evidence="3" type="ORF">SAY86_013712</name>
</gene>
<dbReference type="GO" id="GO:0003682">
    <property type="term" value="F:chromatin binding"/>
    <property type="evidence" value="ECO:0007669"/>
    <property type="project" value="InterPro"/>
</dbReference>
<evidence type="ECO:0000313" key="4">
    <source>
        <dbReference type="Proteomes" id="UP001346149"/>
    </source>
</evidence>
<dbReference type="PROSITE" id="PS51038">
    <property type="entry name" value="BAH"/>
    <property type="match status" value="1"/>
</dbReference>
<keyword evidence="1" id="KW-1133">Transmembrane helix</keyword>
<evidence type="ECO:0000259" key="2">
    <source>
        <dbReference type="PROSITE" id="PS51038"/>
    </source>
</evidence>
<dbReference type="CDD" id="cd20405">
    <property type="entry name" value="Tudor_Agenet_AtDUF_rpt1_3"/>
    <property type="match status" value="1"/>
</dbReference>
<dbReference type="PANTHER" id="PTHR31917:SF58">
    <property type="entry name" value="AGENET AND BROMO-ADJACENT HOMOLOGY (BAH) DOMAIN-CONTAINING PROTEIN"/>
    <property type="match status" value="1"/>
</dbReference>
<proteinExistence type="predicted"/>
<feature type="domain" description="BAH" evidence="2">
    <location>
        <begin position="160"/>
        <end position="277"/>
    </location>
</feature>